<keyword evidence="3" id="KW-0804">Transcription</keyword>
<evidence type="ECO:0000259" key="4">
    <source>
        <dbReference type="PROSITE" id="PS50949"/>
    </source>
</evidence>
<dbReference type="PANTHER" id="PTHR43537:SF5">
    <property type="entry name" value="UXU OPERON TRANSCRIPTIONAL REGULATOR"/>
    <property type="match status" value="1"/>
</dbReference>
<dbReference type="SUPFAM" id="SSF46785">
    <property type="entry name" value="Winged helix' DNA-binding domain"/>
    <property type="match status" value="1"/>
</dbReference>
<dbReference type="SMART" id="SM00895">
    <property type="entry name" value="FCD"/>
    <property type="match status" value="1"/>
</dbReference>
<dbReference type="Gene3D" id="1.10.10.10">
    <property type="entry name" value="Winged helix-like DNA-binding domain superfamily/Winged helix DNA-binding domain"/>
    <property type="match status" value="1"/>
</dbReference>
<feature type="domain" description="HTH gntR-type" evidence="4">
    <location>
        <begin position="35"/>
        <end position="102"/>
    </location>
</feature>
<gene>
    <name evidence="5" type="ORF">R7226_15615</name>
</gene>
<dbReference type="Pfam" id="PF00392">
    <property type="entry name" value="GntR"/>
    <property type="match status" value="1"/>
</dbReference>
<organism evidence="5 6">
    <name type="scientific">Conexibacter stalactiti</name>
    <dbReference type="NCBI Taxonomy" id="1940611"/>
    <lineage>
        <taxon>Bacteria</taxon>
        <taxon>Bacillati</taxon>
        <taxon>Actinomycetota</taxon>
        <taxon>Thermoleophilia</taxon>
        <taxon>Solirubrobacterales</taxon>
        <taxon>Conexibacteraceae</taxon>
        <taxon>Conexibacter</taxon>
    </lineage>
</organism>
<keyword evidence="1" id="KW-0805">Transcription regulation</keyword>
<dbReference type="PROSITE" id="PS50949">
    <property type="entry name" value="HTH_GNTR"/>
    <property type="match status" value="1"/>
</dbReference>
<evidence type="ECO:0000256" key="1">
    <source>
        <dbReference type="ARBA" id="ARBA00023015"/>
    </source>
</evidence>
<dbReference type="Pfam" id="PF07729">
    <property type="entry name" value="FCD"/>
    <property type="match status" value="1"/>
</dbReference>
<dbReference type="InterPro" id="IPR036388">
    <property type="entry name" value="WH-like_DNA-bd_sf"/>
</dbReference>
<protein>
    <submittedName>
        <fullName evidence="5">GntR family transcriptional regulator</fullName>
    </submittedName>
</protein>
<dbReference type="PANTHER" id="PTHR43537">
    <property type="entry name" value="TRANSCRIPTIONAL REGULATOR, GNTR FAMILY"/>
    <property type="match status" value="1"/>
</dbReference>
<reference evidence="6" key="1">
    <citation type="submission" date="2023-07" db="EMBL/GenBank/DDBJ databases">
        <title>Conexibacter stalactiti sp. nov., isolated from stalactites in a lava cave and emended description of the genus Conexibacter.</title>
        <authorList>
            <person name="Lee S.D."/>
        </authorList>
    </citation>
    <scope>NUCLEOTIDE SEQUENCE [LARGE SCALE GENOMIC DNA]</scope>
    <source>
        <strain evidence="6">KCTC 39840</strain>
    </source>
</reference>
<name>A0ABU4HR25_9ACTN</name>
<dbReference type="InterPro" id="IPR011711">
    <property type="entry name" value="GntR_C"/>
</dbReference>
<dbReference type="InterPro" id="IPR008920">
    <property type="entry name" value="TF_FadR/GntR_C"/>
</dbReference>
<evidence type="ECO:0000313" key="5">
    <source>
        <dbReference type="EMBL" id="MDW5595776.1"/>
    </source>
</evidence>
<evidence type="ECO:0000313" key="6">
    <source>
        <dbReference type="Proteomes" id="UP001284601"/>
    </source>
</evidence>
<dbReference type="InterPro" id="IPR036390">
    <property type="entry name" value="WH_DNA-bd_sf"/>
</dbReference>
<evidence type="ECO:0000256" key="3">
    <source>
        <dbReference type="ARBA" id="ARBA00023163"/>
    </source>
</evidence>
<dbReference type="CDD" id="cd07377">
    <property type="entry name" value="WHTH_GntR"/>
    <property type="match status" value="1"/>
</dbReference>
<proteinExistence type="predicted"/>
<dbReference type="Proteomes" id="UP001284601">
    <property type="component" value="Unassembled WGS sequence"/>
</dbReference>
<dbReference type="InterPro" id="IPR000524">
    <property type="entry name" value="Tscrpt_reg_HTH_GntR"/>
</dbReference>
<dbReference type="SUPFAM" id="SSF48008">
    <property type="entry name" value="GntR ligand-binding domain-like"/>
    <property type="match status" value="1"/>
</dbReference>
<dbReference type="EMBL" id="JAWSTH010000040">
    <property type="protein sequence ID" value="MDW5595776.1"/>
    <property type="molecule type" value="Genomic_DNA"/>
</dbReference>
<dbReference type="Gene3D" id="1.20.120.530">
    <property type="entry name" value="GntR ligand-binding domain-like"/>
    <property type="match status" value="1"/>
</dbReference>
<accession>A0ABU4HR25</accession>
<evidence type="ECO:0000256" key="2">
    <source>
        <dbReference type="ARBA" id="ARBA00023125"/>
    </source>
</evidence>
<sequence>MADLQAEPRGGLRLTQPADSDERPLALGALEGARQTLTDRAVAALRAAIVDGRLRAGELYSVARLAERLQVSRTPVREALLLLERQGMVRFERNRGARVLESSAHDLDEVFALRLLLEVPAARRAAELVGERELAELTAILDAMREQIDGGDERAFMIHDRRFHEALLAAAGNRRLVGVVGSLRDFVRFRGASTVGRGRDLRAIYDEHVRILDALRAGDAAAVGDAMRDHLVRTRRLLLAADPASATDAGAEPPWPARLS</sequence>
<keyword evidence="2" id="KW-0238">DNA-binding</keyword>
<comment type="caution">
    <text evidence="5">The sequence shown here is derived from an EMBL/GenBank/DDBJ whole genome shotgun (WGS) entry which is preliminary data.</text>
</comment>
<dbReference type="SMART" id="SM00345">
    <property type="entry name" value="HTH_GNTR"/>
    <property type="match status" value="1"/>
</dbReference>
<dbReference type="PRINTS" id="PR00035">
    <property type="entry name" value="HTHGNTR"/>
</dbReference>
<keyword evidence="6" id="KW-1185">Reference proteome</keyword>